<dbReference type="InParanoid" id="A0A6P7GGJ1"/>
<proteinExistence type="predicted"/>
<accession>A0A6P7GGJ1</accession>
<dbReference type="AlphaFoldDB" id="A0A6P7GGJ1"/>
<dbReference type="RefSeq" id="XP_028148871.1">
    <property type="nucleotide sequence ID" value="XM_028293070.1"/>
</dbReference>
<gene>
    <name evidence="1" type="primary">LOC114342277</name>
</gene>
<reference evidence="1" key="1">
    <citation type="submission" date="2025-08" db="UniProtKB">
        <authorList>
            <consortium name="RefSeq"/>
        </authorList>
    </citation>
    <scope>IDENTIFICATION</scope>
    <source>
        <tissue evidence="1">Whole insect</tissue>
    </source>
</reference>
<organism evidence="1">
    <name type="scientific">Diabrotica virgifera virgifera</name>
    <name type="common">western corn rootworm</name>
    <dbReference type="NCBI Taxonomy" id="50390"/>
    <lineage>
        <taxon>Eukaryota</taxon>
        <taxon>Metazoa</taxon>
        <taxon>Ecdysozoa</taxon>
        <taxon>Arthropoda</taxon>
        <taxon>Hexapoda</taxon>
        <taxon>Insecta</taxon>
        <taxon>Pterygota</taxon>
        <taxon>Neoptera</taxon>
        <taxon>Endopterygota</taxon>
        <taxon>Coleoptera</taxon>
        <taxon>Polyphaga</taxon>
        <taxon>Cucujiformia</taxon>
        <taxon>Chrysomeloidea</taxon>
        <taxon>Chrysomelidae</taxon>
        <taxon>Galerucinae</taxon>
        <taxon>Diabroticina</taxon>
        <taxon>Diabroticites</taxon>
        <taxon>Diabrotica</taxon>
    </lineage>
</organism>
<protein>
    <submittedName>
        <fullName evidence="1">Uncharacterized protein LOC114342277 isoform X2</fullName>
    </submittedName>
</protein>
<name>A0A6P7GGJ1_DIAVI</name>
<evidence type="ECO:0000313" key="1">
    <source>
        <dbReference type="RefSeq" id="XP_028148871.1"/>
    </source>
</evidence>
<sequence>MKVLEFIQCTSVDLSLFIFRKLYCGFVRPILEFGSVVWSPSYNCYIEHIERVQNKFLRVAAYKSGYRREEYGYQWVRDSLNLPTLESRRTLLDLCFLHKVINAFIDCPQLISLFSLKVPSRSNRQSEIFSVPFHHTNFGINEPTTRLVWSANSLPRQMDIFDSKIGLFKKQLRGILQ</sequence>